<protein>
    <submittedName>
        <fullName evidence="1">Uncharacterized protein</fullName>
    </submittedName>
</protein>
<organism evidence="1 2">
    <name type="scientific">Mycobacterium phage Tonenili</name>
    <dbReference type="NCBI Taxonomy" id="1891703"/>
    <lineage>
        <taxon>Viruses</taxon>
        <taxon>Duplodnaviria</taxon>
        <taxon>Heunggongvirae</taxon>
        <taxon>Uroviricota</taxon>
        <taxon>Caudoviricetes</taxon>
        <taxon>Ceeclamvirinae</taxon>
        <taxon>Bixzunavirus</taxon>
        <taxon>Bixzunavirus tonenili</taxon>
    </lineage>
</organism>
<dbReference type="RefSeq" id="YP_009288087.1">
    <property type="nucleotide sequence ID" value="NC_031080.1"/>
</dbReference>
<dbReference type="GeneID" id="29066655"/>
<keyword evidence="2" id="KW-1185">Reference proteome</keyword>
<dbReference type="Proteomes" id="UP000204231">
    <property type="component" value="Segment"/>
</dbReference>
<name>A0A1C9EHK6_9CAUD</name>
<sequence>MSTSLYPVLPAPWEWRESGDQFVAVRQMDNYLYAHIVPERVSGHWVVLRVHVDGPASTTLVGAYSDIDDAIMRADEIVL</sequence>
<dbReference type="KEGG" id="vg:29066655"/>
<evidence type="ECO:0000313" key="1">
    <source>
        <dbReference type="EMBL" id="AON96974.1"/>
    </source>
</evidence>
<proteinExistence type="predicted"/>
<evidence type="ECO:0000313" key="2">
    <source>
        <dbReference type="Proteomes" id="UP000204231"/>
    </source>
</evidence>
<dbReference type="EMBL" id="KX752698">
    <property type="protein sequence ID" value="AON96974.1"/>
    <property type="molecule type" value="Genomic_DNA"/>
</dbReference>
<reference evidence="1 2" key="1">
    <citation type="submission" date="2016-08" db="EMBL/GenBank/DDBJ databases">
        <authorList>
            <person name="Acevedo E."/>
            <person name="Azhar M."/>
            <person name="Golebiewska U.P."/>
            <person name="Grzywna D."/>
            <person name="Guardiola R."/>
            <person name="Jackson O."/>
            <person name="John N."/>
            <person name="Kanavatsas C."/>
            <person name="Khan S."/>
            <person name="Leong J."/>
            <person name="Mansilla E."/>
            <person name="Muladjanov Y."/>
            <person name="Nouel J."/>
            <person name="Oh S."/>
            <person name="Oppedisano M."/>
            <person name="Sajid A."/>
            <person name="Samper M."/>
            <person name="Ugbeva O."/>
            <person name="Delesalle V.A."/>
            <person name="Garlena R.A."/>
            <person name="Russell D.A."/>
            <person name="Pope W.H."/>
            <person name="Jacobs-Sera D."/>
            <person name="Hendrix R.W."/>
            <person name="Hatfull G.F."/>
        </authorList>
    </citation>
    <scope>NUCLEOTIDE SEQUENCE [LARGE SCALE GENOMIC DNA]</scope>
</reference>
<dbReference type="OrthoDB" id="35422at10239"/>
<accession>A0A1C9EHK6</accession>
<gene>
    <name evidence="1" type="ORF">SEA_TONENILI_256</name>
</gene>